<gene>
    <name evidence="6" type="ORF">C2845_PM01G23440</name>
</gene>
<dbReference type="AlphaFoldDB" id="A0A3L6TFN2"/>
<organism evidence="6 7">
    <name type="scientific">Panicum miliaceum</name>
    <name type="common">Proso millet</name>
    <name type="synonym">Broomcorn millet</name>
    <dbReference type="NCBI Taxonomy" id="4540"/>
    <lineage>
        <taxon>Eukaryota</taxon>
        <taxon>Viridiplantae</taxon>
        <taxon>Streptophyta</taxon>
        <taxon>Embryophyta</taxon>
        <taxon>Tracheophyta</taxon>
        <taxon>Spermatophyta</taxon>
        <taxon>Magnoliopsida</taxon>
        <taxon>Liliopsida</taxon>
        <taxon>Poales</taxon>
        <taxon>Poaceae</taxon>
        <taxon>PACMAD clade</taxon>
        <taxon>Panicoideae</taxon>
        <taxon>Panicodae</taxon>
        <taxon>Paniceae</taxon>
        <taxon>Panicinae</taxon>
        <taxon>Panicum</taxon>
        <taxon>Panicum sect. Panicum</taxon>
    </lineage>
</organism>
<dbReference type="GO" id="GO:0003690">
    <property type="term" value="F:double-stranded DNA binding"/>
    <property type="evidence" value="ECO:0007669"/>
    <property type="project" value="TreeGrafter"/>
</dbReference>
<dbReference type="PANTHER" id="PTHR11467:SF131">
    <property type="entry name" value="HISTONE H1"/>
    <property type="match status" value="1"/>
</dbReference>
<name>A0A3L6TFN2_PANMI</name>
<feature type="region of interest" description="Disordered" evidence="4">
    <location>
        <begin position="117"/>
        <end position="143"/>
    </location>
</feature>
<evidence type="ECO:0000256" key="2">
    <source>
        <dbReference type="ARBA" id="ARBA00023125"/>
    </source>
</evidence>
<dbReference type="GO" id="GO:0000786">
    <property type="term" value="C:nucleosome"/>
    <property type="evidence" value="ECO:0007669"/>
    <property type="project" value="InterPro"/>
</dbReference>
<dbReference type="GO" id="GO:0031492">
    <property type="term" value="F:nucleosomal DNA binding"/>
    <property type="evidence" value="ECO:0007669"/>
    <property type="project" value="TreeGrafter"/>
</dbReference>
<sequence length="143" mass="15047">MATEVAEAPVPLAEAAPDAAAEAPAAAAVDAKPAKAKKAAASRKRANPTHPPYAEMISDAVTSLKERTGSSQYAIAKFLEDKHKDKLPPNFRKLLLVQLKKLVAAGKLTKPAFWQQTRSEVDEVRAPAAGGREPVAPGEVTTA</sequence>
<dbReference type="GO" id="GO:0045910">
    <property type="term" value="P:negative regulation of DNA recombination"/>
    <property type="evidence" value="ECO:0007669"/>
    <property type="project" value="TreeGrafter"/>
</dbReference>
<evidence type="ECO:0000313" key="7">
    <source>
        <dbReference type="Proteomes" id="UP000275267"/>
    </source>
</evidence>
<evidence type="ECO:0000256" key="1">
    <source>
        <dbReference type="ARBA" id="ARBA00004123"/>
    </source>
</evidence>
<evidence type="ECO:0000256" key="3">
    <source>
        <dbReference type="ARBA" id="ARBA00023242"/>
    </source>
</evidence>
<dbReference type="InterPro" id="IPR036388">
    <property type="entry name" value="WH-like_DNA-bd_sf"/>
</dbReference>
<dbReference type="InterPro" id="IPR036390">
    <property type="entry name" value="WH_DNA-bd_sf"/>
</dbReference>
<feature type="region of interest" description="Disordered" evidence="4">
    <location>
        <begin position="1"/>
        <end position="54"/>
    </location>
</feature>
<dbReference type="PROSITE" id="PS51504">
    <property type="entry name" value="H15"/>
    <property type="match status" value="1"/>
</dbReference>
<evidence type="ECO:0000256" key="4">
    <source>
        <dbReference type="SAM" id="MobiDB-lite"/>
    </source>
</evidence>
<dbReference type="EMBL" id="PQIB02000001">
    <property type="protein sequence ID" value="RLN39132.1"/>
    <property type="molecule type" value="Genomic_DNA"/>
</dbReference>
<comment type="subcellular location">
    <subcellularLocation>
        <location evidence="1">Nucleus</location>
    </subcellularLocation>
</comment>
<feature type="domain" description="H15" evidence="5">
    <location>
        <begin position="49"/>
        <end position="137"/>
    </location>
</feature>
<keyword evidence="7" id="KW-1185">Reference proteome</keyword>
<dbReference type="Gene3D" id="1.10.10.10">
    <property type="entry name" value="Winged helix-like DNA-binding domain superfamily/Winged helix DNA-binding domain"/>
    <property type="match status" value="1"/>
</dbReference>
<keyword evidence="2" id="KW-0238">DNA-binding</keyword>
<protein>
    <submittedName>
        <fullName evidence="6">Histone H1</fullName>
    </submittedName>
</protein>
<dbReference type="Pfam" id="PF00538">
    <property type="entry name" value="Linker_histone"/>
    <property type="match status" value="1"/>
</dbReference>
<reference evidence="7" key="1">
    <citation type="journal article" date="2019" name="Nat. Commun.">
        <title>The genome of broomcorn millet.</title>
        <authorList>
            <person name="Zou C."/>
            <person name="Miki D."/>
            <person name="Li D."/>
            <person name="Tang Q."/>
            <person name="Xiao L."/>
            <person name="Rajput S."/>
            <person name="Deng P."/>
            <person name="Jia W."/>
            <person name="Huang R."/>
            <person name="Zhang M."/>
            <person name="Sun Y."/>
            <person name="Hu J."/>
            <person name="Fu X."/>
            <person name="Schnable P.S."/>
            <person name="Li F."/>
            <person name="Zhang H."/>
            <person name="Feng B."/>
            <person name="Zhu X."/>
            <person name="Liu R."/>
            <person name="Schnable J.C."/>
            <person name="Zhu J.-K."/>
            <person name="Zhang H."/>
        </authorList>
    </citation>
    <scope>NUCLEOTIDE SEQUENCE [LARGE SCALE GENOMIC DNA]</scope>
</reference>
<dbReference type="PANTHER" id="PTHR11467">
    <property type="entry name" value="HISTONE H1"/>
    <property type="match status" value="1"/>
</dbReference>
<dbReference type="Proteomes" id="UP000275267">
    <property type="component" value="Unassembled WGS sequence"/>
</dbReference>
<dbReference type="SMART" id="SM00526">
    <property type="entry name" value="H15"/>
    <property type="match status" value="1"/>
</dbReference>
<evidence type="ECO:0000313" key="6">
    <source>
        <dbReference type="EMBL" id="RLN39132.1"/>
    </source>
</evidence>
<dbReference type="GO" id="GO:0006334">
    <property type="term" value="P:nucleosome assembly"/>
    <property type="evidence" value="ECO:0007669"/>
    <property type="project" value="InterPro"/>
</dbReference>
<dbReference type="OrthoDB" id="1110759at2759"/>
<keyword evidence="3" id="KW-0539">Nucleus</keyword>
<dbReference type="GO" id="GO:0030261">
    <property type="term" value="P:chromosome condensation"/>
    <property type="evidence" value="ECO:0007669"/>
    <property type="project" value="TreeGrafter"/>
</dbReference>
<evidence type="ECO:0000259" key="5">
    <source>
        <dbReference type="PROSITE" id="PS51504"/>
    </source>
</evidence>
<feature type="compositionally biased region" description="Low complexity" evidence="4">
    <location>
        <begin position="1"/>
        <end position="31"/>
    </location>
</feature>
<dbReference type="GO" id="GO:0005634">
    <property type="term" value="C:nucleus"/>
    <property type="evidence" value="ECO:0007669"/>
    <property type="project" value="UniProtKB-SubCell"/>
</dbReference>
<dbReference type="InterPro" id="IPR005818">
    <property type="entry name" value="Histone_H1/H5_H15"/>
</dbReference>
<dbReference type="STRING" id="4540.A0A3L6TFN2"/>
<feature type="compositionally biased region" description="Basic residues" evidence="4">
    <location>
        <begin position="34"/>
        <end position="47"/>
    </location>
</feature>
<proteinExistence type="predicted"/>
<accession>A0A3L6TFN2</accession>
<dbReference type="SUPFAM" id="SSF46785">
    <property type="entry name" value="Winged helix' DNA-binding domain"/>
    <property type="match status" value="1"/>
</dbReference>
<dbReference type="CDD" id="cd00073">
    <property type="entry name" value="H15"/>
    <property type="match status" value="1"/>
</dbReference>
<comment type="caution">
    <text evidence="6">The sequence shown here is derived from an EMBL/GenBank/DDBJ whole genome shotgun (WGS) entry which is preliminary data.</text>
</comment>